<protein>
    <submittedName>
        <fullName evidence="10">3-dehydroquinate synthase</fullName>
    </submittedName>
</protein>
<evidence type="ECO:0000256" key="2">
    <source>
        <dbReference type="ARBA" id="ARBA00022516"/>
    </source>
</evidence>
<keyword evidence="7" id="KW-0443">Lipid metabolism</keyword>
<dbReference type="EMBL" id="PDVP01000001">
    <property type="protein sequence ID" value="PHP68927.1"/>
    <property type="molecule type" value="Genomic_DNA"/>
</dbReference>
<dbReference type="OrthoDB" id="8842430at2"/>
<evidence type="ECO:0000256" key="8">
    <source>
        <dbReference type="ARBA" id="ARBA00023209"/>
    </source>
</evidence>
<evidence type="ECO:0000313" key="11">
    <source>
        <dbReference type="Proteomes" id="UP000221168"/>
    </source>
</evidence>
<dbReference type="AlphaFoldDB" id="A0A2G1QTP4"/>
<keyword evidence="1" id="KW-0963">Cytoplasm</keyword>
<evidence type="ECO:0000256" key="1">
    <source>
        <dbReference type="ARBA" id="ARBA00022490"/>
    </source>
</evidence>
<dbReference type="RefSeq" id="WP_099303478.1">
    <property type="nucleotide sequence ID" value="NZ_PDVP01000001.1"/>
</dbReference>
<evidence type="ECO:0000256" key="5">
    <source>
        <dbReference type="ARBA" id="ARBA00023002"/>
    </source>
</evidence>
<organism evidence="10 11">
    <name type="scientific">Zhengella mangrovi</name>
    <dbReference type="NCBI Taxonomy" id="1982044"/>
    <lineage>
        <taxon>Bacteria</taxon>
        <taxon>Pseudomonadati</taxon>
        <taxon>Pseudomonadota</taxon>
        <taxon>Alphaproteobacteria</taxon>
        <taxon>Hyphomicrobiales</taxon>
        <taxon>Notoacmeibacteraceae</taxon>
        <taxon>Zhengella</taxon>
    </lineage>
</organism>
<evidence type="ECO:0000256" key="6">
    <source>
        <dbReference type="ARBA" id="ARBA00023027"/>
    </source>
</evidence>
<dbReference type="GO" id="GO:0008654">
    <property type="term" value="P:phospholipid biosynthetic process"/>
    <property type="evidence" value="ECO:0007669"/>
    <property type="project" value="UniProtKB-KW"/>
</dbReference>
<dbReference type="InterPro" id="IPR032837">
    <property type="entry name" value="G1PDH"/>
</dbReference>
<dbReference type="Proteomes" id="UP000221168">
    <property type="component" value="Unassembled WGS sequence"/>
</dbReference>
<evidence type="ECO:0000256" key="7">
    <source>
        <dbReference type="ARBA" id="ARBA00023098"/>
    </source>
</evidence>
<proteinExistence type="predicted"/>
<evidence type="ECO:0000256" key="3">
    <source>
        <dbReference type="ARBA" id="ARBA00022723"/>
    </source>
</evidence>
<dbReference type="InterPro" id="IPR016205">
    <property type="entry name" value="Glycerol_DH"/>
</dbReference>
<keyword evidence="5" id="KW-0560">Oxidoreductase</keyword>
<keyword evidence="8" id="KW-0594">Phospholipid biosynthesis</keyword>
<evidence type="ECO:0000313" key="10">
    <source>
        <dbReference type="EMBL" id="PHP68927.1"/>
    </source>
</evidence>
<keyword evidence="11" id="KW-1185">Reference proteome</keyword>
<reference evidence="10 11" key="1">
    <citation type="submission" date="2017-10" db="EMBL/GenBank/DDBJ databases">
        <title>Sedimentibacterium mangrovi gen. nov., sp. nov., a novel member of family Phyllobacteriacea isolated from mangrove sediment.</title>
        <authorList>
            <person name="Liao H."/>
            <person name="Tian Y."/>
        </authorList>
    </citation>
    <scope>NUCLEOTIDE SEQUENCE [LARGE SCALE GENOMIC DNA]</scope>
    <source>
        <strain evidence="10 11">X9-2-2</strain>
    </source>
</reference>
<dbReference type="GO" id="GO:0016614">
    <property type="term" value="F:oxidoreductase activity, acting on CH-OH group of donors"/>
    <property type="evidence" value="ECO:0007669"/>
    <property type="project" value="InterPro"/>
</dbReference>
<keyword evidence="3" id="KW-0479">Metal-binding</keyword>
<evidence type="ECO:0000256" key="4">
    <source>
        <dbReference type="ARBA" id="ARBA00022857"/>
    </source>
</evidence>
<keyword evidence="9" id="KW-1208">Phospholipid metabolism</keyword>
<evidence type="ECO:0000256" key="9">
    <source>
        <dbReference type="ARBA" id="ARBA00023264"/>
    </source>
</evidence>
<keyword evidence="2" id="KW-0444">Lipid biosynthesis</keyword>
<dbReference type="GO" id="GO:0046872">
    <property type="term" value="F:metal ion binding"/>
    <property type="evidence" value="ECO:0007669"/>
    <property type="project" value="UniProtKB-KW"/>
</dbReference>
<name>A0A2G1QTP4_9HYPH</name>
<comment type="caution">
    <text evidence="10">The sequence shown here is derived from an EMBL/GenBank/DDBJ whole genome shotgun (WGS) entry which is preliminary data.</text>
</comment>
<dbReference type="PANTHER" id="PTHR43616:SF5">
    <property type="entry name" value="GLYCEROL DEHYDROGENASE 1"/>
    <property type="match status" value="1"/>
</dbReference>
<accession>A0A2G1QTP4</accession>
<dbReference type="SUPFAM" id="SSF56796">
    <property type="entry name" value="Dehydroquinate synthase-like"/>
    <property type="match status" value="1"/>
</dbReference>
<dbReference type="Pfam" id="PF13685">
    <property type="entry name" value="Fe-ADH_2"/>
    <property type="match status" value="1"/>
</dbReference>
<dbReference type="Gene3D" id="3.40.50.1970">
    <property type="match status" value="1"/>
</dbReference>
<dbReference type="PANTHER" id="PTHR43616">
    <property type="entry name" value="GLYCEROL DEHYDROGENASE"/>
    <property type="match status" value="1"/>
</dbReference>
<gene>
    <name evidence="10" type="ORF">CSC94_02770</name>
</gene>
<sequence length="445" mass="48474">MTTAAGTPKNWTALIDEICDGQWINPLNGKRYPAPPYDSIVFAESLKGREADLVAALGFKPPFAVVSDQNTHRAMGERIARALRPLGEVTEIVLDHPHADMATVRDLVERLKPFASAVAVGSGTINDLTKFATLQNGTRYCVFATAGSMNGYTSTTASITLDSGLKVSLPAQAPAGFFVDLETCAEAPAWLNAAGFGDCLCRSVAQIDWWMSHRMLGTAYHHVPYLLEIPDEITLMEQAPGIARGDIEAVGTLFRVLTLCGLGVSFTGVSNHGSMGEHQISHYIDCFAGDRHPGSVHGQQVGVATLTMARIQHRFLQSETPPAVRATRIDPDDMARRMGPEVARQCEELYRRKAFDEAGAEAFNRRMEQIWPELRAECLDMAVAPETLRKYLADAGGPTSAQSLGVAVDFYREAVTHAHEMRDRFSFADIACDSGILGEMAMKEV</sequence>
<keyword evidence="4" id="KW-0521">NADP</keyword>
<dbReference type="Gene3D" id="1.20.1090.10">
    <property type="entry name" value="Dehydroquinate synthase-like - alpha domain"/>
    <property type="match status" value="1"/>
</dbReference>
<keyword evidence="6" id="KW-0520">NAD</keyword>